<gene>
    <name evidence="1" type="ORF">GT347_18705</name>
</gene>
<sequence>MIGRLEGARTGGTAARVAALVAAIDFLSHLHLGFRDLLGPRQALPQRWQLLRLVQGEVEDLAGEDILKPALGENMLTPGMAGAVIAAVQRFLETTPAPLRAWADAELLKGPTMPVSRRLQAACRNMVRNQLKQPGARIAAMVRLREPAGALHVQPTQALAADNLQFIAGLWLYIPSREHLEFLAFLKPLLAPAPMALRELLAQEIMLAGQKKLAMEFEALSAEEQRRSWPVLSQQIEAQTFDAIVQVLAGSPAGP</sequence>
<dbReference type="Proteomes" id="UP000464787">
    <property type="component" value="Chromosome"/>
</dbReference>
<reference evidence="1 2" key="1">
    <citation type="submission" date="2020-01" db="EMBL/GenBank/DDBJ databases">
        <title>Genome sequencing of strain KACC 21265.</title>
        <authorList>
            <person name="Heo J."/>
            <person name="Kim S.-J."/>
            <person name="Kim J.-S."/>
            <person name="Hong S.-B."/>
            <person name="Kwon S.-W."/>
        </authorList>
    </citation>
    <scope>NUCLEOTIDE SEQUENCE [LARGE SCALE GENOMIC DNA]</scope>
    <source>
        <strain evidence="1 2">KACC 21265</strain>
    </source>
</reference>
<evidence type="ECO:0000313" key="2">
    <source>
        <dbReference type="Proteomes" id="UP000464787"/>
    </source>
</evidence>
<evidence type="ECO:0000313" key="1">
    <source>
        <dbReference type="EMBL" id="QHI99831.1"/>
    </source>
</evidence>
<dbReference type="AlphaFoldDB" id="A0A857J9P7"/>
<organism evidence="1 2">
    <name type="scientific">Xylophilus rhododendri</name>
    <dbReference type="NCBI Taxonomy" id="2697032"/>
    <lineage>
        <taxon>Bacteria</taxon>
        <taxon>Pseudomonadati</taxon>
        <taxon>Pseudomonadota</taxon>
        <taxon>Betaproteobacteria</taxon>
        <taxon>Burkholderiales</taxon>
        <taxon>Xylophilus</taxon>
    </lineage>
</organism>
<protein>
    <submittedName>
        <fullName evidence="1">Uncharacterized protein</fullName>
    </submittedName>
</protein>
<dbReference type="KEGG" id="xyk:GT347_18705"/>
<name>A0A857J9P7_9BURK</name>
<keyword evidence="2" id="KW-1185">Reference proteome</keyword>
<dbReference type="EMBL" id="CP047650">
    <property type="protein sequence ID" value="QHI99831.1"/>
    <property type="molecule type" value="Genomic_DNA"/>
</dbReference>
<proteinExistence type="predicted"/>
<accession>A0A857J9P7</accession>